<dbReference type="Gene3D" id="3.30.70.330">
    <property type="match status" value="1"/>
</dbReference>
<reference evidence="5" key="1">
    <citation type="journal article" date="2004" name="Nature">
        <title>Genome duplication in the teleost fish Tetraodon nigroviridis reveals the early vertebrate proto-karyotype.</title>
        <authorList>
            <person name="Jaillon O."/>
            <person name="Aury J.-M."/>
            <person name="Brunet F."/>
            <person name="Petit J.-L."/>
            <person name="Stange-Thomann N."/>
            <person name="Mauceli E."/>
            <person name="Bouneau L."/>
            <person name="Fischer C."/>
            <person name="Ozouf-Costaz C."/>
            <person name="Bernot A."/>
            <person name="Nicaud S."/>
            <person name="Jaffe D."/>
            <person name="Fisher S."/>
            <person name="Lutfalla G."/>
            <person name="Dossat C."/>
            <person name="Segurens B."/>
            <person name="Dasilva C."/>
            <person name="Salanoubat M."/>
            <person name="Levy M."/>
            <person name="Boudet N."/>
            <person name="Castellano S."/>
            <person name="Anthouard V."/>
            <person name="Jubin C."/>
            <person name="Castelli V."/>
            <person name="Katinka M."/>
            <person name="Vacherie B."/>
            <person name="Biemont C."/>
            <person name="Skalli Z."/>
            <person name="Cattolico L."/>
            <person name="Poulain J."/>
            <person name="De Berardinis V."/>
            <person name="Cruaud C."/>
            <person name="Duprat S."/>
            <person name="Brottier P."/>
            <person name="Coutanceau J.-P."/>
            <person name="Gouzy J."/>
            <person name="Parra G."/>
            <person name="Lardier G."/>
            <person name="Chapple C."/>
            <person name="McKernan K.J."/>
            <person name="McEwan P."/>
            <person name="Bosak S."/>
            <person name="Kellis M."/>
            <person name="Volff J.-N."/>
            <person name="Guigo R."/>
            <person name="Zody M.C."/>
            <person name="Mesirov J."/>
            <person name="Lindblad-Toh K."/>
            <person name="Birren B."/>
            <person name="Nusbaum C."/>
            <person name="Kahn D."/>
            <person name="Robinson-Rechavi M."/>
            <person name="Laudet V."/>
            <person name="Schachter V."/>
            <person name="Quetier F."/>
            <person name="Saurin W."/>
            <person name="Scarpelli C."/>
            <person name="Wincker P."/>
            <person name="Lander E.S."/>
            <person name="Weissenbach J."/>
            <person name="Roest Crollius H."/>
        </authorList>
    </citation>
    <scope>NUCLEOTIDE SEQUENCE [LARGE SCALE GENOMIC DNA]</scope>
</reference>
<accession>Q4SZF3</accession>
<gene>
    <name evidence="5" type="ORF">GSTENG00009871001</name>
</gene>
<proteinExistence type="predicted"/>
<comment type="caution">
    <text evidence="5">The sequence shown here is derived from an EMBL/GenBank/DDBJ whole genome shotgun (WGS) entry which is preliminary data.</text>
</comment>
<dbReference type="Pfam" id="PF00076">
    <property type="entry name" value="RRM_1"/>
    <property type="match status" value="1"/>
</dbReference>
<sequence length="139" mass="14795">MNRPIQVKPADSEGRGEDRKLFVGMLGKQQSEDDVRRLFESFGQIEECTVLRGPDGASKGCAFVKFSSHGEAQAAINSLHGGQTMPQMMQQQAALMAATQGSYLNPMAAIAAAQMQQMAAFNVNGLVATPMTPSSGRSS</sequence>
<dbReference type="PANTHER" id="PTHR24012">
    <property type="entry name" value="RNA BINDING PROTEIN"/>
    <property type="match status" value="1"/>
</dbReference>
<dbReference type="SMART" id="SM00360">
    <property type="entry name" value="RRM"/>
    <property type="match status" value="1"/>
</dbReference>
<dbReference type="KEGG" id="tng:GSTEN00009871G001"/>
<dbReference type="InterPro" id="IPR035979">
    <property type="entry name" value="RBD_domain_sf"/>
</dbReference>
<dbReference type="InterPro" id="IPR012677">
    <property type="entry name" value="Nucleotide-bd_a/b_plait_sf"/>
</dbReference>
<dbReference type="OrthoDB" id="410044at2759"/>
<dbReference type="GO" id="GO:0003723">
    <property type="term" value="F:RNA binding"/>
    <property type="evidence" value="ECO:0007669"/>
    <property type="project" value="UniProtKB-UniRule"/>
</dbReference>
<dbReference type="SUPFAM" id="SSF54928">
    <property type="entry name" value="RNA-binding domain, RBD"/>
    <property type="match status" value="1"/>
</dbReference>
<feature type="non-terminal residue" evidence="5">
    <location>
        <position position="1"/>
    </location>
</feature>
<evidence type="ECO:0000313" key="5">
    <source>
        <dbReference type="EMBL" id="CAF93979.1"/>
    </source>
</evidence>
<evidence type="ECO:0000256" key="3">
    <source>
        <dbReference type="PROSITE-ProRule" id="PRU00176"/>
    </source>
</evidence>
<keyword evidence="1" id="KW-0677">Repeat</keyword>
<dbReference type="FunFam" id="3.30.70.330:FF:000198">
    <property type="entry name" value="CUGBP Elav-like family member 6 isoform X3"/>
    <property type="match status" value="1"/>
</dbReference>
<dbReference type="AlphaFoldDB" id="Q4SZF3"/>
<dbReference type="PROSITE" id="PS50102">
    <property type="entry name" value="RRM"/>
    <property type="match status" value="1"/>
</dbReference>
<keyword evidence="2 3" id="KW-0694">RNA-binding</keyword>
<dbReference type="InterPro" id="IPR000504">
    <property type="entry name" value="RRM_dom"/>
</dbReference>
<evidence type="ECO:0000259" key="4">
    <source>
        <dbReference type="PROSITE" id="PS50102"/>
    </source>
</evidence>
<dbReference type="EMBL" id="CAAE01011659">
    <property type="protein sequence ID" value="CAF93979.1"/>
    <property type="molecule type" value="Genomic_DNA"/>
</dbReference>
<reference evidence="5" key="2">
    <citation type="submission" date="2004-02" db="EMBL/GenBank/DDBJ databases">
        <authorList>
            <consortium name="Genoscope"/>
            <consortium name="Whitehead Institute Centre for Genome Research"/>
        </authorList>
    </citation>
    <scope>NUCLEOTIDE SEQUENCE</scope>
</reference>
<evidence type="ECO:0000256" key="1">
    <source>
        <dbReference type="ARBA" id="ARBA00022737"/>
    </source>
</evidence>
<organism evidence="5">
    <name type="scientific">Tetraodon nigroviridis</name>
    <name type="common">Spotted green pufferfish</name>
    <name type="synonym">Chelonodon nigroviridis</name>
    <dbReference type="NCBI Taxonomy" id="99883"/>
    <lineage>
        <taxon>Eukaryota</taxon>
        <taxon>Metazoa</taxon>
        <taxon>Chordata</taxon>
        <taxon>Craniata</taxon>
        <taxon>Vertebrata</taxon>
        <taxon>Euteleostomi</taxon>
        <taxon>Actinopterygii</taxon>
        <taxon>Neopterygii</taxon>
        <taxon>Teleostei</taxon>
        <taxon>Neoteleostei</taxon>
        <taxon>Acanthomorphata</taxon>
        <taxon>Eupercaria</taxon>
        <taxon>Tetraodontiformes</taxon>
        <taxon>Tetradontoidea</taxon>
        <taxon>Tetraodontidae</taxon>
        <taxon>Tetraodon</taxon>
    </lineage>
</organism>
<protein>
    <submittedName>
        <fullName evidence="5">(spotted green pufferfish) hypothetical protein</fullName>
    </submittedName>
</protein>
<evidence type="ECO:0000256" key="2">
    <source>
        <dbReference type="ARBA" id="ARBA00022884"/>
    </source>
</evidence>
<feature type="domain" description="RRM" evidence="4">
    <location>
        <begin position="19"/>
        <end position="81"/>
    </location>
</feature>
<name>Q4SZF3_TETNG</name>